<sequence>MSASTLSASYGGVAGADLEAELEQPRTHDRTAAEAAAASVKRDAVSLHDGIAKPGAGAALREAAREPQDISVELRGVGKRYGERAVLADFDLSIERGSFVSIVGRSGCGKSTLLRLIAGLEAPSSGTLEKRADGAQPFDTRIMFQDARLLPWKTVLQNVMLGLGRSSRDDARAVLAEVGLLERANDWPAQLSGGQRQRVALARALVHRPQLLLLDEPLGALDALTRIEMHALIERLWREHRFTALLVTHDVQEAVALADRILLIEEGGIALDQPVPLARPRERASTAFARLEERVLQRVMKTRATEEHASFDTNAHGVPAREFRWAV</sequence>
<dbReference type="InterPro" id="IPR017871">
    <property type="entry name" value="ABC_transporter-like_CS"/>
</dbReference>
<keyword evidence="3" id="KW-1003">Cell membrane</keyword>
<dbReference type="PANTHER" id="PTHR42788:SF17">
    <property type="entry name" value="ALIPHATIC SULFONATES IMPORT ATP-BINDING PROTEIN SSUB"/>
    <property type="match status" value="1"/>
</dbReference>
<dbReference type="RefSeq" id="WP_147233164.1">
    <property type="nucleotide sequence ID" value="NZ_JAZHFZ010000056.1"/>
</dbReference>
<dbReference type="Proteomes" id="UP000321776">
    <property type="component" value="Unassembled WGS sequence"/>
</dbReference>
<dbReference type="PROSITE" id="PS50893">
    <property type="entry name" value="ABC_TRANSPORTER_2"/>
    <property type="match status" value="1"/>
</dbReference>
<keyword evidence="13" id="KW-1185">Reference proteome</keyword>
<reference evidence="11 12" key="1">
    <citation type="journal article" date="2018" name="Int. J. Syst. Evol. Microbiol.">
        <title>Paraburkholderia azotifigens sp. nov., a nitrogen-fixing bacterium isolated from paddy soil.</title>
        <authorList>
            <person name="Choi G.M."/>
            <person name="Im W.T."/>
        </authorList>
    </citation>
    <scope>NUCLEOTIDE SEQUENCE [LARGE SCALE GENOMIC DNA]</scope>
    <source>
        <strain evidence="11 12">NF 2-5-3</strain>
    </source>
</reference>
<dbReference type="InterPro" id="IPR050166">
    <property type="entry name" value="ABC_transporter_ATP-bind"/>
</dbReference>
<keyword evidence="8" id="KW-0472">Membrane</keyword>
<comment type="caution">
    <text evidence="11">The sequence shown here is derived from an EMBL/GenBank/DDBJ whole genome shotgun (WGS) entry which is preliminary data.</text>
</comment>
<reference evidence="10 13" key="3">
    <citation type="submission" date="2024-01" db="EMBL/GenBank/DDBJ databases">
        <title>The diversity of rhizobia nodulating Mimosa spp. in eleven states of Brazil covering several biomes is determined by host plant, location, and edaphic factors.</title>
        <authorList>
            <person name="Rouws L."/>
            <person name="Barauna A."/>
            <person name="Beukes C."/>
            <person name="De Faria S.M."/>
            <person name="Gross E."/>
            <person name="Dos Reis Junior F.B."/>
            <person name="Simon M."/>
            <person name="Maluk M."/>
            <person name="Odee D.W."/>
            <person name="Kenicer G."/>
            <person name="Young J.P.W."/>
            <person name="Reis V.M."/>
            <person name="Zilli J."/>
            <person name="James E.K."/>
        </authorList>
    </citation>
    <scope>NUCLEOTIDE SEQUENCE [LARGE SCALE GENOMIC DNA]</scope>
    <source>
        <strain evidence="10 13">JPY530</strain>
    </source>
</reference>
<evidence type="ECO:0000256" key="6">
    <source>
        <dbReference type="ARBA" id="ARBA00022840"/>
    </source>
</evidence>
<keyword evidence="2" id="KW-0813">Transport</keyword>
<evidence type="ECO:0000256" key="2">
    <source>
        <dbReference type="ARBA" id="ARBA00022448"/>
    </source>
</evidence>
<gene>
    <name evidence="11" type="ORF">FRZ40_02340</name>
    <name evidence="10" type="ORF">V4C56_18695</name>
</gene>
<reference evidence="11" key="2">
    <citation type="submission" date="2019-08" db="EMBL/GenBank/DDBJ databases">
        <authorList>
            <person name="Im W.-T."/>
        </authorList>
    </citation>
    <scope>NUCLEOTIDE SEQUENCE</scope>
    <source>
        <strain evidence="11">NF 2-5-3</strain>
    </source>
</reference>
<dbReference type="SMART" id="SM00382">
    <property type="entry name" value="AAA"/>
    <property type="match status" value="1"/>
</dbReference>
<evidence type="ECO:0000313" key="11">
    <source>
        <dbReference type="EMBL" id="TXC86510.1"/>
    </source>
</evidence>
<dbReference type="EMBL" id="JAZHGA010000012">
    <property type="protein sequence ID" value="MEM5341638.1"/>
    <property type="molecule type" value="Genomic_DNA"/>
</dbReference>
<dbReference type="GO" id="GO:0016887">
    <property type="term" value="F:ATP hydrolysis activity"/>
    <property type="evidence" value="ECO:0007669"/>
    <property type="project" value="InterPro"/>
</dbReference>
<evidence type="ECO:0000256" key="3">
    <source>
        <dbReference type="ARBA" id="ARBA00022475"/>
    </source>
</evidence>
<comment type="similarity">
    <text evidence="1">Belongs to the ABC transporter superfamily.</text>
</comment>
<keyword evidence="4" id="KW-0997">Cell inner membrane</keyword>
<proteinExistence type="inferred from homology"/>
<dbReference type="Gene3D" id="3.40.50.300">
    <property type="entry name" value="P-loop containing nucleotide triphosphate hydrolases"/>
    <property type="match status" value="1"/>
</dbReference>
<evidence type="ECO:0000313" key="12">
    <source>
        <dbReference type="Proteomes" id="UP000321776"/>
    </source>
</evidence>
<feature type="domain" description="ABC transporter" evidence="9">
    <location>
        <begin position="72"/>
        <end position="291"/>
    </location>
</feature>
<evidence type="ECO:0000256" key="5">
    <source>
        <dbReference type="ARBA" id="ARBA00022741"/>
    </source>
</evidence>
<accession>A0A5C6VNB8</accession>
<dbReference type="InterPro" id="IPR027417">
    <property type="entry name" value="P-loop_NTPase"/>
</dbReference>
<dbReference type="Proteomes" id="UP001481677">
    <property type="component" value="Unassembled WGS sequence"/>
</dbReference>
<evidence type="ECO:0000256" key="8">
    <source>
        <dbReference type="ARBA" id="ARBA00023136"/>
    </source>
</evidence>
<name>A0A5C6VNB8_9BURK</name>
<evidence type="ECO:0000313" key="13">
    <source>
        <dbReference type="Proteomes" id="UP001481677"/>
    </source>
</evidence>
<dbReference type="CDD" id="cd03293">
    <property type="entry name" value="ABC_NrtD_SsuB_transporters"/>
    <property type="match status" value="1"/>
</dbReference>
<dbReference type="AlphaFoldDB" id="A0A5C6VNB8"/>
<dbReference type="PROSITE" id="PS00211">
    <property type="entry name" value="ABC_TRANSPORTER_1"/>
    <property type="match status" value="1"/>
</dbReference>
<dbReference type="SUPFAM" id="SSF52540">
    <property type="entry name" value="P-loop containing nucleoside triphosphate hydrolases"/>
    <property type="match status" value="1"/>
</dbReference>
<evidence type="ECO:0000256" key="1">
    <source>
        <dbReference type="ARBA" id="ARBA00005417"/>
    </source>
</evidence>
<organism evidence="11 12">
    <name type="scientific">Paraburkholderia azotifigens</name>
    <dbReference type="NCBI Taxonomy" id="2057004"/>
    <lineage>
        <taxon>Bacteria</taxon>
        <taxon>Pseudomonadati</taxon>
        <taxon>Pseudomonadota</taxon>
        <taxon>Betaproteobacteria</taxon>
        <taxon>Burkholderiales</taxon>
        <taxon>Burkholderiaceae</taxon>
        <taxon>Paraburkholderia</taxon>
    </lineage>
</organism>
<dbReference type="GO" id="GO:0005524">
    <property type="term" value="F:ATP binding"/>
    <property type="evidence" value="ECO:0007669"/>
    <property type="project" value="UniProtKB-KW"/>
</dbReference>
<evidence type="ECO:0000313" key="10">
    <source>
        <dbReference type="EMBL" id="MEM5341638.1"/>
    </source>
</evidence>
<evidence type="ECO:0000259" key="9">
    <source>
        <dbReference type="PROSITE" id="PS50893"/>
    </source>
</evidence>
<keyword evidence="5" id="KW-0547">Nucleotide-binding</keyword>
<dbReference type="InterPro" id="IPR003593">
    <property type="entry name" value="AAA+_ATPase"/>
</dbReference>
<dbReference type="InterPro" id="IPR003439">
    <property type="entry name" value="ABC_transporter-like_ATP-bd"/>
</dbReference>
<protein>
    <submittedName>
        <fullName evidence="11">ATP-binding cassette domain-containing protein</fullName>
    </submittedName>
</protein>
<evidence type="ECO:0000256" key="7">
    <source>
        <dbReference type="ARBA" id="ARBA00022967"/>
    </source>
</evidence>
<keyword evidence="7" id="KW-1278">Translocase</keyword>
<dbReference type="Pfam" id="PF00005">
    <property type="entry name" value="ABC_tran"/>
    <property type="match status" value="1"/>
</dbReference>
<dbReference type="PANTHER" id="PTHR42788">
    <property type="entry name" value="TAURINE IMPORT ATP-BINDING PROTEIN-RELATED"/>
    <property type="match status" value="1"/>
</dbReference>
<keyword evidence="6 11" id="KW-0067">ATP-binding</keyword>
<evidence type="ECO:0000256" key="4">
    <source>
        <dbReference type="ARBA" id="ARBA00022519"/>
    </source>
</evidence>
<dbReference type="EMBL" id="VOQS01000001">
    <property type="protein sequence ID" value="TXC86510.1"/>
    <property type="molecule type" value="Genomic_DNA"/>
</dbReference>